<keyword evidence="2" id="KW-1133">Transmembrane helix</keyword>
<dbReference type="AlphaFoldDB" id="B4VIC5"/>
<name>B4VIC5_9CYAN</name>
<feature type="transmembrane region" description="Helical" evidence="2">
    <location>
        <begin position="505"/>
        <end position="528"/>
    </location>
</feature>
<dbReference type="Proteomes" id="UP000003835">
    <property type="component" value="Unassembled WGS sequence"/>
</dbReference>
<feature type="region of interest" description="Disordered" evidence="1">
    <location>
        <begin position="425"/>
        <end position="455"/>
    </location>
</feature>
<keyword evidence="2" id="KW-0472">Membrane</keyword>
<feature type="transmembrane region" description="Helical" evidence="2">
    <location>
        <begin position="464"/>
        <end position="485"/>
    </location>
</feature>
<reference evidence="3 4" key="1">
    <citation type="submission" date="2008-07" db="EMBL/GenBank/DDBJ databases">
        <authorList>
            <person name="Tandeau de Marsac N."/>
            <person name="Ferriera S."/>
            <person name="Johnson J."/>
            <person name="Kravitz S."/>
            <person name="Beeson K."/>
            <person name="Sutton G."/>
            <person name="Rogers Y.-H."/>
            <person name="Friedman R."/>
            <person name="Frazier M."/>
            <person name="Venter J.C."/>
        </authorList>
    </citation>
    <scope>NUCLEOTIDE SEQUENCE [LARGE SCALE GENOMIC DNA]</scope>
    <source>
        <strain evidence="3 4">PCC 7420</strain>
    </source>
</reference>
<organism evidence="3 4">
    <name type="scientific">Coleofasciculus chthonoplastes PCC 7420</name>
    <dbReference type="NCBI Taxonomy" id="118168"/>
    <lineage>
        <taxon>Bacteria</taxon>
        <taxon>Bacillati</taxon>
        <taxon>Cyanobacteriota</taxon>
        <taxon>Cyanophyceae</taxon>
        <taxon>Coleofasciculales</taxon>
        <taxon>Coleofasciculaceae</taxon>
        <taxon>Coleofasciculus</taxon>
    </lineage>
</organism>
<protein>
    <submittedName>
        <fullName evidence="3">Uncharacterized protein</fullName>
    </submittedName>
</protein>
<evidence type="ECO:0000256" key="1">
    <source>
        <dbReference type="SAM" id="MobiDB-lite"/>
    </source>
</evidence>
<evidence type="ECO:0000313" key="3">
    <source>
        <dbReference type="EMBL" id="EDX78122.1"/>
    </source>
</evidence>
<accession>B4VIC5</accession>
<evidence type="ECO:0000313" key="4">
    <source>
        <dbReference type="Proteomes" id="UP000003835"/>
    </source>
</evidence>
<gene>
    <name evidence="3" type="ORF">MC7420_7860</name>
</gene>
<dbReference type="HOGENOM" id="CLU_036803_1_0_3"/>
<proteinExistence type="predicted"/>
<dbReference type="eggNOG" id="ENOG502ZAHQ">
    <property type="taxonomic scope" value="Bacteria"/>
</dbReference>
<feature type="compositionally biased region" description="Basic and acidic residues" evidence="1">
    <location>
        <begin position="434"/>
        <end position="455"/>
    </location>
</feature>
<keyword evidence="2" id="KW-0812">Transmembrane</keyword>
<evidence type="ECO:0000256" key="2">
    <source>
        <dbReference type="SAM" id="Phobius"/>
    </source>
</evidence>
<sequence>MRPYALTKRYYQPTMTKDYKIRNPSITLYPFHLRDDFDEGFQAVAKNAQDLWEILADDIGKTFNIPELQSLRNHLICYQNGQYYPSGEDKQSDYQELIASSQKTLRFQPNSQPDDLQLNGSIYPLRLHDTYTADLTLSVPTQTIPITQLQHFNPNGCLLPDNIKPSLGQTLLLYAEPISFDNYRRLADGCIQALWHNTPQPVPKLIAEGQLLGSPIFEYDHRNLNPAQQCHILVWLKGDPNTLNLPPSNFNYYLINLLFSHAKIRFAFAKSRELYREGQRLTSNIEKEIPQFTKIEQEPDAESRLTQLKQLLARIRTKVFDYTKCLSLLKENSNTLTVNTNNYREILEEIQKLTLADDNLDFLYKFLNLAEHDHQQQIQADLNYLFASQDLFQQMIATIRGMVEIEQIESDRRWQATENRQSRQLQEALARQEAAQREQERQAQEQAKQQEAREKKRERRLEDIIFFVGTVIGASGIFGSSYPLLQETPIQWHPDALLPIHPFVGSILWSIIFGIAIGLVTLFFLILIRKLLES</sequence>
<dbReference type="EMBL" id="DS989842">
    <property type="protein sequence ID" value="EDX78122.1"/>
    <property type="molecule type" value="Genomic_DNA"/>
</dbReference>
<keyword evidence="4" id="KW-1185">Reference proteome</keyword>